<dbReference type="PANTHER" id="PTHR34413">
    <property type="entry name" value="PROPHAGE TAIL FIBER ASSEMBLY PROTEIN HOMOLOG TFAE-RELATED-RELATED"/>
    <property type="match status" value="1"/>
</dbReference>
<keyword evidence="2" id="KW-1185">Reference proteome</keyword>
<comment type="caution">
    <text evidence="1">The sequence shown here is derived from an EMBL/GenBank/DDBJ whole genome shotgun (WGS) entry which is preliminary data.</text>
</comment>
<dbReference type="Pfam" id="PF02413">
    <property type="entry name" value="Caudo_TAP"/>
    <property type="match status" value="1"/>
</dbReference>
<protein>
    <submittedName>
        <fullName evidence="1">Caudovirales tail fiber assembly protein</fullName>
    </submittedName>
</protein>
<name>D1NYY2_9GAMM</name>
<dbReference type="Proteomes" id="UP000005512">
    <property type="component" value="Unassembled WGS sequence"/>
</dbReference>
<dbReference type="STRING" id="500637.PROVRUST_04952"/>
<evidence type="ECO:0000313" key="2">
    <source>
        <dbReference type="Proteomes" id="UP000005512"/>
    </source>
</evidence>
<proteinExistence type="predicted"/>
<dbReference type="EMBL" id="ABXV02000011">
    <property type="protein sequence ID" value="EFB73680.1"/>
    <property type="molecule type" value="Genomic_DNA"/>
</dbReference>
<organism evidence="1 2">
    <name type="scientific">Providencia rustigianii DSM 4541</name>
    <dbReference type="NCBI Taxonomy" id="500637"/>
    <lineage>
        <taxon>Bacteria</taxon>
        <taxon>Pseudomonadati</taxon>
        <taxon>Pseudomonadota</taxon>
        <taxon>Gammaproteobacteria</taxon>
        <taxon>Enterobacterales</taxon>
        <taxon>Morganellaceae</taxon>
        <taxon>Providencia</taxon>
    </lineage>
</organism>
<sequence length="167" mass="19570">MSLTKKFERYLPDTSHYSNIVYLKNIDGDWYQQQSMFSQNTVKILYDDEGIIASISNDISMLYPEGYYVLELDEKTIINPDFHRVKNGEIYVYQSPKERVVSENKTKKQTLLREISDAITPLQDAVELGIATDEEREQLRAWKEYRVQVNRVDVELGLDINWPVSPK</sequence>
<dbReference type="eggNOG" id="ENOG5032SAZ">
    <property type="taxonomic scope" value="Bacteria"/>
</dbReference>
<dbReference type="InterPro" id="IPR051220">
    <property type="entry name" value="TFA_Chaperone"/>
</dbReference>
<accession>D1NYY2</accession>
<evidence type="ECO:0000313" key="1">
    <source>
        <dbReference type="EMBL" id="EFB73680.1"/>
    </source>
</evidence>
<gene>
    <name evidence="1" type="ORF">PROVRUST_04952</name>
</gene>
<dbReference type="InterPro" id="IPR003458">
    <property type="entry name" value="Phage_T4_Gp38_tail_assem"/>
</dbReference>
<dbReference type="PANTHER" id="PTHR34413:SF2">
    <property type="entry name" value="PROPHAGE TAIL FIBER ASSEMBLY PROTEIN HOMOLOG TFAE-RELATED"/>
    <property type="match status" value="1"/>
</dbReference>
<dbReference type="HOGENOM" id="CLU_094206_1_0_6"/>
<reference evidence="1" key="1">
    <citation type="submission" date="2009-12" db="EMBL/GenBank/DDBJ databases">
        <authorList>
            <person name="Weinstock G."/>
            <person name="Sodergren E."/>
            <person name="Clifton S."/>
            <person name="Fulton L."/>
            <person name="Fulton B."/>
            <person name="Courtney L."/>
            <person name="Fronick C."/>
            <person name="Harrison M."/>
            <person name="Strong C."/>
            <person name="Farmer C."/>
            <person name="Delahaunty K."/>
            <person name="Markovic C."/>
            <person name="Hall O."/>
            <person name="Minx P."/>
            <person name="Tomlinson C."/>
            <person name="Mitreva M."/>
            <person name="Nelson J."/>
            <person name="Hou S."/>
            <person name="Wollam A."/>
            <person name="Pepin K.H."/>
            <person name="Johnson M."/>
            <person name="Bhonagiri V."/>
            <person name="Nash W.E."/>
            <person name="Warren W."/>
            <person name="Chinwalla A."/>
            <person name="Mardis E.R."/>
            <person name="Wilson R.K."/>
        </authorList>
    </citation>
    <scope>NUCLEOTIDE SEQUENCE [LARGE SCALE GENOMIC DNA]</scope>
    <source>
        <strain evidence="1">DSM 4541</strain>
    </source>
</reference>
<dbReference type="RefSeq" id="WP_006813031.1">
    <property type="nucleotide sequence ID" value="NZ_GG703817.1"/>
</dbReference>
<dbReference type="AlphaFoldDB" id="D1NYY2"/>